<accession>A0A4Q2E0L8</accession>
<evidence type="ECO:0000313" key="3">
    <source>
        <dbReference type="Proteomes" id="UP000290288"/>
    </source>
</evidence>
<keyword evidence="3" id="KW-1185">Reference proteome</keyword>
<sequence>MPQQQQLAVPPQGTTARRVQPMHMHVMQVANQQPQTNGSSSTSTFYANRQMNVDIPQHQSYYRPRPDSITSNAQPLDTSSRVMPPPPPSVRTNRSIGHLPEWTDRELAFFKLTMEAWRRAVPVGTSFNISQIYEFGEGYSIRSLADGLYVEDNTDKMKCPIAALYGQLEKRTRPDPGPPQVATTSSLIPQANAQPASVRPLPGPQSNTPSTSVATLNLTSQTPTFTAQSHAVVPVLKSALPAQAVTVTPMSTSTSRLPPSASQGVTVSPATNPASRLPVLAKPTATLVPVTPAAQAQKSLAVHGPVSRSPANANKKTLARDVLFALGKRSRPSNELTPGPAAKRPAIGNLAKITPNGAAVSGVVLNPAPTLPPSIGVFPYGSQLNLPSRPPSAPQSIAGLPSTLKPGEAAGTNQQPSQPPQASESLPVPVTVPASTPPTVAPRLPSPVRPSTPEQIPSSPSLPPIATIDEEEDEKEYDYSYDAQGNKIEDPAERALMEHACTQLQPLPCKWDRCDVVMNSVIGMLSHLKKQHKPVMKDGRAVLKKVKGLFKRSRPPIRLDRYSFLTDYPIRPSCYLSEAAETLKVADMDWSVRLTELCRQDRVTILDEGSRRAVIAPSPEPEVKEEDEEQTRFESPESELGLIDLEARSSSREPVEQNQTLFEQEEGGYDDDDGEDTESEVYSVGAGVDDDDEGEEAGESDMVASLLL</sequence>
<feature type="compositionally biased region" description="Polar residues" evidence="1">
    <location>
        <begin position="181"/>
        <end position="195"/>
    </location>
</feature>
<feature type="region of interest" description="Disordered" evidence="1">
    <location>
        <begin position="386"/>
        <end position="466"/>
    </location>
</feature>
<gene>
    <name evidence="2" type="ORF">EST38_g455</name>
</gene>
<feature type="compositionally biased region" description="Acidic residues" evidence="1">
    <location>
        <begin position="688"/>
        <end position="699"/>
    </location>
</feature>
<feature type="region of interest" description="Disordered" evidence="1">
    <location>
        <begin position="251"/>
        <end position="273"/>
    </location>
</feature>
<comment type="caution">
    <text evidence="2">The sequence shown here is derived from an EMBL/GenBank/DDBJ whole genome shotgun (WGS) entry which is preliminary data.</text>
</comment>
<feature type="compositionally biased region" description="Pro residues" evidence="1">
    <location>
        <begin position="435"/>
        <end position="450"/>
    </location>
</feature>
<name>A0A4Q2E0L8_9AGAR</name>
<feature type="compositionally biased region" description="Polar residues" evidence="1">
    <location>
        <begin position="68"/>
        <end position="81"/>
    </location>
</feature>
<reference evidence="2 3" key="1">
    <citation type="submission" date="2019-01" db="EMBL/GenBank/DDBJ databases">
        <title>Draft genome sequence of Psathyrella aberdarensis IHI B618.</title>
        <authorList>
            <person name="Buettner E."/>
            <person name="Kellner H."/>
        </authorList>
    </citation>
    <scope>NUCLEOTIDE SEQUENCE [LARGE SCALE GENOMIC DNA]</scope>
    <source>
        <strain evidence="2 3">IHI B618</strain>
    </source>
</reference>
<dbReference type="OrthoDB" id="3071175at2759"/>
<dbReference type="EMBL" id="SDEE01000005">
    <property type="protein sequence ID" value="RXW25412.1"/>
    <property type="molecule type" value="Genomic_DNA"/>
</dbReference>
<feature type="region of interest" description="Disordered" evidence="1">
    <location>
        <begin position="169"/>
        <end position="212"/>
    </location>
</feature>
<feature type="region of interest" description="Disordered" evidence="1">
    <location>
        <begin position="59"/>
        <end position="96"/>
    </location>
</feature>
<protein>
    <submittedName>
        <fullName evidence="2">Uncharacterized protein</fullName>
    </submittedName>
</protein>
<organism evidence="2 3">
    <name type="scientific">Candolleomyces aberdarensis</name>
    <dbReference type="NCBI Taxonomy" id="2316362"/>
    <lineage>
        <taxon>Eukaryota</taxon>
        <taxon>Fungi</taxon>
        <taxon>Dikarya</taxon>
        <taxon>Basidiomycota</taxon>
        <taxon>Agaricomycotina</taxon>
        <taxon>Agaricomycetes</taxon>
        <taxon>Agaricomycetidae</taxon>
        <taxon>Agaricales</taxon>
        <taxon>Agaricineae</taxon>
        <taxon>Psathyrellaceae</taxon>
        <taxon>Candolleomyces</taxon>
    </lineage>
</organism>
<dbReference type="AlphaFoldDB" id="A0A4Q2E0L8"/>
<feature type="compositionally biased region" description="Basic and acidic residues" evidence="1">
    <location>
        <begin position="645"/>
        <end position="655"/>
    </location>
</feature>
<evidence type="ECO:0000313" key="2">
    <source>
        <dbReference type="EMBL" id="RXW25412.1"/>
    </source>
</evidence>
<feature type="region of interest" description="Disordered" evidence="1">
    <location>
        <begin position="611"/>
        <end position="708"/>
    </location>
</feature>
<proteinExistence type="predicted"/>
<dbReference type="STRING" id="2316362.A0A4Q2E0L8"/>
<evidence type="ECO:0000256" key="1">
    <source>
        <dbReference type="SAM" id="MobiDB-lite"/>
    </source>
</evidence>
<feature type="compositionally biased region" description="Low complexity" evidence="1">
    <location>
        <begin position="414"/>
        <end position="434"/>
    </location>
</feature>
<dbReference type="Proteomes" id="UP000290288">
    <property type="component" value="Unassembled WGS sequence"/>
</dbReference>
<feature type="compositionally biased region" description="Acidic residues" evidence="1">
    <location>
        <begin position="663"/>
        <end position="679"/>
    </location>
</feature>